<dbReference type="PANTHER" id="PTHR42718">
    <property type="entry name" value="MAJOR FACILITATOR SUPERFAMILY MULTIDRUG TRANSPORTER MFSC"/>
    <property type="match status" value="1"/>
</dbReference>
<evidence type="ECO:0000313" key="9">
    <source>
        <dbReference type="EMBL" id="QPK80038.1"/>
    </source>
</evidence>
<evidence type="ECO:0000256" key="5">
    <source>
        <dbReference type="ARBA" id="ARBA00022989"/>
    </source>
</evidence>
<feature type="transmembrane region" description="Helical" evidence="7">
    <location>
        <begin position="441"/>
        <end position="462"/>
    </location>
</feature>
<dbReference type="KEGG" id="cliz:G7Y31_04935"/>
<accession>A0A7T0PAM5</accession>
<feature type="transmembrane region" description="Helical" evidence="7">
    <location>
        <begin position="230"/>
        <end position="247"/>
    </location>
</feature>
<dbReference type="Pfam" id="PF07690">
    <property type="entry name" value="MFS_1"/>
    <property type="match status" value="1"/>
</dbReference>
<feature type="transmembrane region" description="Helical" evidence="7">
    <location>
        <begin position="175"/>
        <end position="195"/>
    </location>
</feature>
<feature type="transmembrane region" description="Helical" evidence="7">
    <location>
        <begin position="314"/>
        <end position="335"/>
    </location>
</feature>
<dbReference type="Gene3D" id="1.20.1720.10">
    <property type="entry name" value="Multidrug resistance protein D"/>
    <property type="match status" value="1"/>
</dbReference>
<dbReference type="PANTHER" id="PTHR42718:SF42">
    <property type="entry name" value="EXPORT PROTEIN"/>
    <property type="match status" value="1"/>
</dbReference>
<dbReference type="InterPro" id="IPR011701">
    <property type="entry name" value="MFS"/>
</dbReference>
<keyword evidence="4 7" id="KW-0812">Transmembrane</keyword>
<feature type="transmembrane region" description="Helical" evidence="7">
    <location>
        <begin position="87"/>
        <end position="106"/>
    </location>
</feature>
<dbReference type="Proteomes" id="UP000594681">
    <property type="component" value="Chromosome"/>
</dbReference>
<gene>
    <name evidence="9" type="ORF">G7Y31_04935</name>
</gene>
<feature type="transmembrane region" description="Helical" evidence="7">
    <location>
        <begin position="21"/>
        <end position="46"/>
    </location>
</feature>
<feature type="transmembrane region" description="Helical" evidence="7">
    <location>
        <begin position="58"/>
        <end position="75"/>
    </location>
</feature>
<keyword evidence="10" id="KW-1185">Reference proteome</keyword>
<evidence type="ECO:0000256" key="1">
    <source>
        <dbReference type="ARBA" id="ARBA00004651"/>
    </source>
</evidence>
<dbReference type="SUPFAM" id="SSF103473">
    <property type="entry name" value="MFS general substrate transporter"/>
    <property type="match status" value="1"/>
</dbReference>
<keyword evidence="2" id="KW-0813">Transport</keyword>
<keyword evidence="5 7" id="KW-1133">Transmembrane helix</keyword>
<feature type="transmembrane region" description="Helical" evidence="7">
    <location>
        <begin position="207"/>
        <end position="224"/>
    </location>
</feature>
<dbReference type="PRINTS" id="PR01036">
    <property type="entry name" value="TCRTETB"/>
</dbReference>
<dbReference type="GO" id="GO:0022857">
    <property type="term" value="F:transmembrane transporter activity"/>
    <property type="evidence" value="ECO:0007669"/>
    <property type="project" value="InterPro"/>
</dbReference>
<evidence type="ECO:0000256" key="7">
    <source>
        <dbReference type="SAM" id="Phobius"/>
    </source>
</evidence>
<organism evidence="9 10">
    <name type="scientific">Corynebacterium lizhenjunii</name>
    <dbReference type="NCBI Taxonomy" id="2709394"/>
    <lineage>
        <taxon>Bacteria</taxon>
        <taxon>Bacillati</taxon>
        <taxon>Actinomycetota</taxon>
        <taxon>Actinomycetes</taxon>
        <taxon>Mycobacteriales</taxon>
        <taxon>Corynebacteriaceae</taxon>
        <taxon>Corynebacterium</taxon>
    </lineage>
</organism>
<dbReference type="InterPro" id="IPR004638">
    <property type="entry name" value="EmrB-like"/>
</dbReference>
<feature type="domain" description="Major facilitator superfamily (MFS) profile" evidence="8">
    <location>
        <begin position="21"/>
        <end position="467"/>
    </location>
</feature>
<feature type="transmembrane region" description="Helical" evidence="7">
    <location>
        <begin position="145"/>
        <end position="163"/>
    </location>
</feature>
<feature type="transmembrane region" description="Helical" evidence="7">
    <location>
        <begin position="367"/>
        <end position="386"/>
    </location>
</feature>
<dbReference type="NCBIfam" id="TIGR00711">
    <property type="entry name" value="efflux_EmrB"/>
    <property type="match status" value="1"/>
</dbReference>
<evidence type="ECO:0000256" key="4">
    <source>
        <dbReference type="ARBA" id="ARBA00022692"/>
    </source>
</evidence>
<dbReference type="InterPro" id="IPR020846">
    <property type="entry name" value="MFS_dom"/>
</dbReference>
<reference evidence="9 10" key="1">
    <citation type="submission" date="2020-11" db="EMBL/GenBank/DDBJ databases">
        <title>Corynebacterium sp. ZJ-599.</title>
        <authorList>
            <person name="Zhou J."/>
        </authorList>
    </citation>
    <scope>NUCLEOTIDE SEQUENCE [LARGE SCALE GENOMIC DNA]</scope>
    <source>
        <strain evidence="9 10">ZJ-599</strain>
    </source>
</reference>
<feature type="transmembrane region" description="Helical" evidence="7">
    <location>
        <begin position="415"/>
        <end position="435"/>
    </location>
</feature>
<evidence type="ECO:0000313" key="10">
    <source>
        <dbReference type="Proteomes" id="UP000594681"/>
    </source>
</evidence>
<dbReference type="Gene3D" id="1.20.1250.20">
    <property type="entry name" value="MFS general substrate transporter like domains"/>
    <property type="match status" value="1"/>
</dbReference>
<evidence type="ECO:0000256" key="6">
    <source>
        <dbReference type="ARBA" id="ARBA00023136"/>
    </source>
</evidence>
<feature type="transmembrane region" description="Helical" evidence="7">
    <location>
        <begin position="277"/>
        <end position="302"/>
    </location>
</feature>
<name>A0A7T0PAM5_9CORY</name>
<evidence type="ECO:0000256" key="3">
    <source>
        <dbReference type="ARBA" id="ARBA00022475"/>
    </source>
</evidence>
<dbReference type="EMBL" id="CP064954">
    <property type="protein sequence ID" value="QPK80038.1"/>
    <property type="molecule type" value="Genomic_DNA"/>
</dbReference>
<feature type="transmembrane region" description="Helical" evidence="7">
    <location>
        <begin position="342"/>
        <end position="361"/>
    </location>
</feature>
<protein>
    <submittedName>
        <fullName evidence="9">DHA2 family efflux MFS transporter permease subunit</fullName>
    </submittedName>
</protein>
<keyword evidence="6 7" id="KW-0472">Membrane</keyword>
<proteinExistence type="predicted"/>
<evidence type="ECO:0000259" key="8">
    <source>
        <dbReference type="PROSITE" id="PS50850"/>
    </source>
</evidence>
<comment type="subcellular location">
    <subcellularLocation>
        <location evidence="1">Cell membrane</location>
        <topology evidence="1">Multi-pass membrane protein</topology>
    </subcellularLocation>
</comment>
<dbReference type="GO" id="GO:0005886">
    <property type="term" value="C:plasma membrane"/>
    <property type="evidence" value="ECO:0007669"/>
    <property type="project" value="UniProtKB-SubCell"/>
</dbReference>
<dbReference type="InterPro" id="IPR036259">
    <property type="entry name" value="MFS_trans_sf"/>
</dbReference>
<dbReference type="RefSeq" id="WP_165009160.1">
    <property type="nucleotide sequence ID" value="NZ_CP064954.1"/>
</dbReference>
<keyword evidence="3" id="KW-1003">Cell membrane</keyword>
<dbReference type="PROSITE" id="PS50850">
    <property type="entry name" value="MFS"/>
    <property type="match status" value="1"/>
</dbReference>
<dbReference type="AlphaFoldDB" id="A0A7T0PAM5"/>
<evidence type="ECO:0000256" key="2">
    <source>
        <dbReference type="ARBA" id="ARBA00022448"/>
    </source>
</evidence>
<sequence length="476" mass="49143">MIDSPDTRSSDVLPARDAWKAMFALSLGFFVSVLDQSLVAVALPGIQADFAAGVLETLWVSSAYLLAVVVPLLVTGRLGDVVGNKQMFLIGVSVFGLGALACAFAPSIGILIAARAVQGLGAAMQMPQTMAVINRIFPRERRGRALGVWGVVGSVAALTGPLLGGVLVELFSWHAVFWIHVPVVVVALLVGQRWIPRLPTFARRIDIPSVLLSAAGLGMLVYGIQQGIAQHGSVMFGAVIALAAFMLRQRALERKKDASAMDQEPLVPLELFSNRNYAAGTVGIVSMGFMAAAIMLPVMLWLQQIRGIGAGEAGLMVAPMAVISLGLSPVAGILADKLDPRRLASMGFIVLLAATAGLVVAVRADAAVGWVSVAALGLGVGQSFIWGTNSATAMRDVQPALLGAASGVYNLSRQVGAVIGVAGVSAALQAGTVAGSPHAGVAGAFMVIALALVVGFVASLFFRNTLAQPAAAKRAR</sequence>